<dbReference type="EMBL" id="CAJNIZ010045564">
    <property type="protein sequence ID" value="CAE7724064.1"/>
    <property type="molecule type" value="Genomic_DNA"/>
</dbReference>
<name>A0A812X8X9_SYMPI</name>
<gene>
    <name evidence="1" type="ORF">SPIL2461_LOCUS20686</name>
</gene>
<sequence length="224" mass="24903">MKKTQKPTCLERRLLWGLLEVPDPEPDTHTNKQKLRDASAPLTKAEALSADEARVYLKNHSDMDVWMATLVPKGTKWGDMCDADSEDDEADRLVFIIIPVHFDKHEKAPIQEKLGPRAGVLKDVLIDSVSKKSTEVSFGESSTCKARAWGCWVRPNPAAARKGHCKLCLRAPCRHGSKCSRKNFNCTEFCHRGAANADGILGCYVNSCDAKRHSAALRRIMTSV</sequence>
<keyword evidence="2" id="KW-1185">Reference proteome</keyword>
<evidence type="ECO:0000313" key="2">
    <source>
        <dbReference type="Proteomes" id="UP000649617"/>
    </source>
</evidence>
<evidence type="ECO:0000313" key="1">
    <source>
        <dbReference type="EMBL" id="CAE7724064.1"/>
    </source>
</evidence>
<protein>
    <submittedName>
        <fullName evidence="1">Uncharacterized protein</fullName>
    </submittedName>
</protein>
<dbReference type="Proteomes" id="UP000649617">
    <property type="component" value="Unassembled WGS sequence"/>
</dbReference>
<reference evidence="1" key="1">
    <citation type="submission" date="2021-02" db="EMBL/GenBank/DDBJ databases">
        <authorList>
            <person name="Dougan E. K."/>
            <person name="Rhodes N."/>
            <person name="Thang M."/>
            <person name="Chan C."/>
        </authorList>
    </citation>
    <scope>NUCLEOTIDE SEQUENCE</scope>
</reference>
<proteinExistence type="predicted"/>
<accession>A0A812X8X9</accession>
<comment type="caution">
    <text evidence="1">The sequence shown here is derived from an EMBL/GenBank/DDBJ whole genome shotgun (WGS) entry which is preliminary data.</text>
</comment>
<organism evidence="1 2">
    <name type="scientific">Symbiodinium pilosum</name>
    <name type="common">Dinoflagellate</name>
    <dbReference type="NCBI Taxonomy" id="2952"/>
    <lineage>
        <taxon>Eukaryota</taxon>
        <taxon>Sar</taxon>
        <taxon>Alveolata</taxon>
        <taxon>Dinophyceae</taxon>
        <taxon>Suessiales</taxon>
        <taxon>Symbiodiniaceae</taxon>
        <taxon>Symbiodinium</taxon>
    </lineage>
</organism>
<dbReference type="AlphaFoldDB" id="A0A812X8X9"/>